<proteinExistence type="predicted"/>
<comment type="caution">
    <text evidence="5">Lacks conserved residue(s) required for the propagation of feature annotation.</text>
</comment>
<evidence type="ECO:0000256" key="5">
    <source>
        <dbReference type="PROSITE-ProRule" id="PRU00076"/>
    </source>
</evidence>
<dbReference type="PROSITE" id="PS00010">
    <property type="entry name" value="ASX_HYDROXYL"/>
    <property type="match status" value="1"/>
</dbReference>
<dbReference type="PROSITE" id="PS50026">
    <property type="entry name" value="EGF_3"/>
    <property type="match status" value="1"/>
</dbReference>
<dbReference type="PROSITE" id="PS01186">
    <property type="entry name" value="EGF_2"/>
    <property type="match status" value="1"/>
</dbReference>
<dbReference type="AlphaFoldDB" id="A0AAV4HT37"/>
<dbReference type="InterPro" id="IPR000742">
    <property type="entry name" value="EGF"/>
</dbReference>
<dbReference type="InterPro" id="IPR036084">
    <property type="entry name" value="Ser_inhib-like_sf"/>
</dbReference>
<evidence type="ECO:0000313" key="8">
    <source>
        <dbReference type="Proteomes" id="UP000762676"/>
    </source>
</evidence>
<dbReference type="SUPFAM" id="SSF57196">
    <property type="entry name" value="EGF/Laminin"/>
    <property type="match status" value="1"/>
</dbReference>
<keyword evidence="1 5" id="KW-0245">EGF-like domain</keyword>
<dbReference type="PANTHER" id="PTHR46160:SF8">
    <property type="entry name" value="VWFD DOMAIN-CONTAINING PROTEIN"/>
    <property type="match status" value="1"/>
</dbReference>
<dbReference type="EMBL" id="BMAT01009199">
    <property type="protein sequence ID" value="GFS01114.1"/>
    <property type="molecule type" value="Genomic_DNA"/>
</dbReference>
<gene>
    <name evidence="7" type="ORF">ElyMa_004573500</name>
</gene>
<comment type="caution">
    <text evidence="7">The sequence shown here is derived from an EMBL/GenBank/DDBJ whole genome shotgun (WGS) entry which is preliminary data.</text>
</comment>
<dbReference type="InterPro" id="IPR002919">
    <property type="entry name" value="TIL_dom"/>
</dbReference>
<dbReference type="GO" id="GO:0005509">
    <property type="term" value="F:calcium ion binding"/>
    <property type="evidence" value="ECO:0007669"/>
    <property type="project" value="InterPro"/>
</dbReference>
<evidence type="ECO:0000256" key="3">
    <source>
        <dbReference type="ARBA" id="ARBA00022737"/>
    </source>
</evidence>
<keyword evidence="3" id="KW-0677">Repeat</keyword>
<dbReference type="FunFam" id="2.10.25.10:FF:000038">
    <property type="entry name" value="Fibrillin 2"/>
    <property type="match status" value="1"/>
</dbReference>
<dbReference type="InterPro" id="IPR001881">
    <property type="entry name" value="EGF-like_Ca-bd_dom"/>
</dbReference>
<dbReference type="InterPro" id="IPR049883">
    <property type="entry name" value="NOTCH1_EGF-like"/>
</dbReference>
<dbReference type="Pfam" id="PF01826">
    <property type="entry name" value="TIL"/>
    <property type="match status" value="1"/>
</dbReference>
<keyword evidence="8" id="KW-1185">Reference proteome</keyword>
<evidence type="ECO:0000313" key="7">
    <source>
        <dbReference type="EMBL" id="GFS01114.1"/>
    </source>
</evidence>
<dbReference type="Proteomes" id="UP000762676">
    <property type="component" value="Unassembled WGS sequence"/>
</dbReference>
<dbReference type="SUPFAM" id="SSF57567">
    <property type="entry name" value="Serine protease inhibitors"/>
    <property type="match status" value="1"/>
</dbReference>
<dbReference type="Pfam" id="PF07645">
    <property type="entry name" value="EGF_CA"/>
    <property type="match status" value="1"/>
</dbReference>
<evidence type="ECO:0000256" key="1">
    <source>
        <dbReference type="ARBA" id="ARBA00022536"/>
    </source>
</evidence>
<dbReference type="SMART" id="SM00179">
    <property type="entry name" value="EGF_CA"/>
    <property type="match status" value="1"/>
</dbReference>
<dbReference type="PROSITE" id="PS01187">
    <property type="entry name" value="EGF_CA"/>
    <property type="match status" value="1"/>
</dbReference>
<dbReference type="SMART" id="SM00181">
    <property type="entry name" value="EGF"/>
    <property type="match status" value="3"/>
</dbReference>
<dbReference type="InterPro" id="IPR018097">
    <property type="entry name" value="EGF_Ca-bd_CS"/>
</dbReference>
<dbReference type="CDD" id="cd19941">
    <property type="entry name" value="TIL"/>
    <property type="match status" value="1"/>
</dbReference>
<keyword evidence="4" id="KW-1015">Disulfide bond</keyword>
<dbReference type="InterPro" id="IPR000152">
    <property type="entry name" value="EGF-type_Asp/Asn_hydroxyl_site"/>
</dbReference>
<evidence type="ECO:0000256" key="4">
    <source>
        <dbReference type="ARBA" id="ARBA00023157"/>
    </source>
</evidence>
<feature type="domain" description="EGF-like" evidence="6">
    <location>
        <begin position="159"/>
        <end position="200"/>
    </location>
</feature>
<protein>
    <submittedName>
        <fullName evidence="7">Fibrillin-2-like isoform X27</fullName>
    </submittedName>
</protein>
<name>A0AAV4HT37_9GAST</name>
<dbReference type="InterPro" id="IPR052749">
    <property type="entry name" value="Alpha-tectorin"/>
</dbReference>
<evidence type="ECO:0000259" key="6">
    <source>
        <dbReference type="PROSITE" id="PS50026"/>
    </source>
</evidence>
<accession>A0AAV4HT37</accession>
<reference evidence="7 8" key="1">
    <citation type="journal article" date="2021" name="Elife">
        <title>Chloroplast acquisition without the gene transfer in kleptoplastic sea slugs, Plakobranchus ocellatus.</title>
        <authorList>
            <person name="Maeda T."/>
            <person name="Takahashi S."/>
            <person name="Yoshida T."/>
            <person name="Shimamura S."/>
            <person name="Takaki Y."/>
            <person name="Nagai Y."/>
            <person name="Toyoda A."/>
            <person name="Suzuki Y."/>
            <person name="Arimoto A."/>
            <person name="Ishii H."/>
            <person name="Satoh N."/>
            <person name="Nishiyama T."/>
            <person name="Hasebe M."/>
            <person name="Maruyama T."/>
            <person name="Minagawa J."/>
            <person name="Obokata J."/>
            <person name="Shigenobu S."/>
        </authorList>
    </citation>
    <scope>NUCLEOTIDE SEQUENCE [LARGE SCALE GENOMIC DNA]</scope>
</reference>
<keyword evidence="2" id="KW-0732">Signal</keyword>
<evidence type="ECO:0000256" key="2">
    <source>
        <dbReference type="ARBA" id="ARBA00022729"/>
    </source>
</evidence>
<sequence>MRCPNNQYHDCGSANPPTCFNADEVSLPDYESCTEGCFCPDGLLKEGDKCIKKEQCGCYHENSYIPTGERVILSDCSAEIECEGLNQTTSNPVECGVHEECRSDDGVTACYCEDGYVDVNGTCEDDTCVGVVCAENMECQNGTCVCINGFHGECGICVDIDECETLQHDCHGRGQKCVNVPGSYRCDCLPGYTRDGSKCKGINHLIKY</sequence>
<organism evidence="7 8">
    <name type="scientific">Elysia marginata</name>
    <dbReference type="NCBI Taxonomy" id="1093978"/>
    <lineage>
        <taxon>Eukaryota</taxon>
        <taxon>Metazoa</taxon>
        <taxon>Spiralia</taxon>
        <taxon>Lophotrochozoa</taxon>
        <taxon>Mollusca</taxon>
        <taxon>Gastropoda</taxon>
        <taxon>Heterobranchia</taxon>
        <taxon>Euthyneura</taxon>
        <taxon>Panpulmonata</taxon>
        <taxon>Sacoglossa</taxon>
        <taxon>Placobranchoidea</taxon>
        <taxon>Plakobranchidae</taxon>
        <taxon>Elysia</taxon>
    </lineage>
</organism>
<dbReference type="Gene3D" id="2.10.25.10">
    <property type="entry name" value="Laminin"/>
    <property type="match status" value="2"/>
</dbReference>
<dbReference type="PANTHER" id="PTHR46160">
    <property type="entry name" value="ALPHA-TECTORIN-RELATED"/>
    <property type="match status" value="1"/>
</dbReference>